<evidence type="ECO:0000313" key="9">
    <source>
        <dbReference type="Proteomes" id="UP000061587"/>
    </source>
</evidence>
<dbReference type="GO" id="GO:0008901">
    <property type="term" value="F:ferredoxin hydrogenase activity"/>
    <property type="evidence" value="ECO:0007669"/>
    <property type="project" value="UniProtKB-EC"/>
</dbReference>
<evidence type="ECO:0000259" key="7">
    <source>
        <dbReference type="PROSITE" id="PS51379"/>
    </source>
</evidence>
<dbReference type="Gene3D" id="3.40.950.10">
    <property type="entry name" value="Fe-only Hydrogenase (Larger Subunit), Chain L, domain 3"/>
    <property type="match status" value="1"/>
</dbReference>
<reference evidence="9" key="1">
    <citation type="submission" date="2015-10" db="EMBL/GenBank/DDBJ databases">
        <title>Extensive mobilome-driven genome diversification in gut-associated Bacteroides vulgatus mpk.</title>
        <authorList>
            <person name="Beier S."/>
            <person name="Lange A."/>
            <person name="Huson D.H."/>
            <person name="Frick J.-S."/>
            <person name="Autenrieth I.B."/>
        </authorList>
    </citation>
    <scope>NUCLEOTIDE SEQUENCE [LARGE SCALE GENOMIC DNA]</scope>
    <source>
        <strain evidence="9">mpk</strain>
    </source>
</reference>
<proteinExistence type="predicted"/>
<dbReference type="PROSITE" id="PS51379">
    <property type="entry name" value="4FE4S_FER_2"/>
    <property type="match status" value="3"/>
</dbReference>
<evidence type="ECO:0000256" key="2">
    <source>
        <dbReference type="ARBA" id="ARBA00022485"/>
    </source>
</evidence>
<keyword evidence="4" id="KW-0249">Electron transport</keyword>
<feature type="domain" description="4Fe-4S ferredoxin-type" evidence="7">
    <location>
        <begin position="245"/>
        <end position="274"/>
    </location>
</feature>
<dbReference type="Gene3D" id="3.30.70.20">
    <property type="match status" value="2"/>
</dbReference>
<dbReference type="SUPFAM" id="SSF53920">
    <property type="entry name" value="Fe-only hydrogenase"/>
    <property type="match status" value="1"/>
</dbReference>
<dbReference type="EC" id="1.12.7.2" evidence="8"/>
<evidence type="ECO:0000256" key="3">
    <source>
        <dbReference type="ARBA" id="ARBA00022723"/>
    </source>
</evidence>
<keyword evidence="2" id="KW-0004">4Fe-4S</keyword>
<dbReference type="GO" id="GO:0051539">
    <property type="term" value="F:4 iron, 4 sulfur cluster binding"/>
    <property type="evidence" value="ECO:0007669"/>
    <property type="project" value="UniProtKB-KW"/>
</dbReference>
<dbReference type="InterPro" id="IPR017896">
    <property type="entry name" value="4Fe4S_Fe-S-bd"/>
</dbReference>
<keyword evidence="5" id="KW-0408">Iron</keyword>
<evidence type="ECO:0000256" key="6">
    <source>
        <dbReference type="ARBA" id="ARBA00023014"/>
    </source>
</evidence>
<sequence length="586" mass="65633">MPNMKKEKLTVLFCQIGTAITYLSLKWFPLPLPLSVAFTKFIIFTYKDSYINQSATFHSDRTNLNIKREKCDFSFFNISIGHKLSLSLQNLIINPFNYMAFTNNIMIVRHRLLTELVKLWKNGELTTDKIDRLPLELSPRRSKHAGRCCVHKERAVWKYKSLPLLGLDMDDETDELTPLSEYAARAIERANNGKPKDNIMCVIDEACSACVQINYEITDLCRGCTARSCQYNCPKGAVHVHADTGKAWIDHDTCISCGICHKSCPYHAIVYIPVPCEESCPVKAISKDEHGIEHIDENKCIYCGKCMNACPFGAIFEISQTFDVLQRIRKGEQVVAIVAPSILGQFSTTIEQVYGAFRQIGFTDIIEVAQGAMSTVEHEAHELIEKLEEGQKFMTTSCCPSYIELVNKYIPDMKKYVSGTGSPMYYAARIAKEKYPDAKIVFVGPCVAKRKEAQRDEAVDFVMTFEEISSIFDAFEINLEIVQPYAMEFSSVREAHGFAQAGGVMGAVKAFLKMEADKINAIQVSDLNKKNIGTLRAYAKSGKAPGQFIEVMACEGGCITGPSTHSGSNNGKRQLVQELAKQKKTY</sequence>
<dbReference type="InterPro" id="IPR017900">
    <property type="entry name" value="4Fe4S_Fe_S_CS"/>
</dbReference>
<dbReference type="PATRIC" id="fig|821.40.peg.4923"/>
<keyword evidence="8" id="KW-0560">Oxidoreductase</keyword>
<dbReference type="Pfam" id="PF00037">
    <property type="entry name" value="Fer4"/>
    <property type="match status" value="2"/>
</dbReference>
<dbReference type="GO" id="GO:0046872">
    <property type="term" value="F:metal ion binding"/>
    <property type="evidence" value="ECO:0007669"/>
    <property type="project" value="UniProtKB-KW"/>
</dbReference>
<evidence type="ECO:0000313" key="8">
    <source>
        <dbReference type="EMBL" id="ALK86649.1"/>
    </source>
</evidence>
<dbReference type="Proteomes" id="UP000061587">
    <property type="component" value="Chromosome"/>
</dbReference>
<evidence type="ECO:0000256" key="1">
    <source>
        <dbReference type="ARBA" id="ARBA00022448"/>
    </source>
</evidence>
<keyword evidence="1" id="KW-0813">Transport</keyword>
<gene>
    <name evidence="8" type="ORF">BvMPK_4098</name>
</gene>
<evidence type="ECO:0000256" key="5">
    <source>
        <dbReference type="ARBA" id="ARBA00023004"/>
    </source>
</evidence>
<dbReference type="CDD" id="cd10549">
    <property type="entry name" value="MtMvhB_like"/>
    <property type="match status" value="1"/>
</dbReference>
<organism evidence="8 9">
    <name type="scientific">Phocaeicola vulgatus</name>
    <name type="common">Bacteroides vulgatus</name>
    <dbReference type="NCBI Taxonomy" id="821"/>
    <lineage>
        <taxon>Bacteria</taxon>
        <taxon>Pseudomonadati</taxon>
        <taxon>Bacteroidota</taxon>
        <taxon>Bacteroidia</taxon>
        <taxon>Bacteroidales</taxon>
        <taxon>Bacteroidaceae</taxon>
        <taxon>Phocaeicola</taxon>
    </lineage>
</organism>
<dbReference type="PANTHER" id="PTHR42859:SF10">
    <property type="entry name" value="DIMETHYLSULFOXIDE REDUCTASE CHAIN B"/>
    <property type="match status" value="1"/>
</dbReference>
<dbReference type="NCBIfam" id="TIGR04105">
    <property type="entry name" value="FeFe_hydrog_B1"/>
    <property type="match status" value="1"/>
</dbReference>
<feature type="domain" description="4Fe-4S ferredoxin-type" evidence="7">
    <location>
        <begin position="211"/>
        <end position="243"/>
    </location>
</feature>
<evidence type="ECO:0000256" key="4">
    <source>
        <dbReference type="ARBA" id="ARBA00022982"/>
    </source>
</evidence>
<dbReference type="PROSITE" id="PS00198">
    <property type="entry name" value="4FE4S_FER_1"/>
    <property type="match status" value="1"/>
</dbReference>
<dbReference type="InterPro" id="IPR050294">
    <property type="entry name" value="RnfB_subfamily"/>
</dbReference>
<dbReference type="PANTHER" id="PTHR42859">
    <property type="entry name" value="OXIDOREDUCTASE"/>
    <property type="match status" value="1"/>
</dbReference>
<keyword evidence="3" id="KW-0479">Metal-binding</keyword>
<dbReference type="InterPro" id="IPR009016">
    <property type="entry name" value="Fe_hydrogenase"/>
</dbReference>
<accession>A0A0P0M5Q5</accession>
<keyword evidence="6" id="KW-0411">Iron-sulfur</keyword>
<dbReference type="SUPFAM" id="SSF54862">
    <property type="entry name" value="4Fe-4S ferredoxins"/>
    <property type="match status" value="1"/>
</dbReference>
<reference evidence="8 9" key="2">
    <citation type="journal article" date="2016" name="Genome Biol. Evol.">
        <title>Extensive mobilome-driven genome diversification in mouse gut-associated Bacteroides vulgatus mpk.</title>
        <authorList>
            <person name="Lange A."/>
            <person name="Beier S."/>
            <person name="Steimle A."/>
            <person name="Autenrieth I.B."/>
            <person name="Huson D.H."/>
            <person name="Frick J.S."/>
        </authorList>
    </citation>
    <scope>NUCLEOTIDE SEQUENCE [LARGE SCALE GENOMIC DNA]</scope>
    <source>
        <strain evidence="9">mpk</strain>
    </source>
</reference>
<name>A0A0P0M5Q5_PHOVU</name>
<dbReference type="InterPro" id="IPR004108">
    <property type="entry name" value="Fe_hydrogenase_lsu_C"/>
</dbReference>
<dbReference type="AlphaFoldDB" id="A0A0P0M5Q5"/>
<dbReference type="EMBL" id="CP013020">
    <property type="protein sequence ID" value="ALK86649.1"/>
    <property type="molecule type" value="Genomic_DNA"/>
</dbReference>
<protein>
    <submittedName>
        <fullName evidence="8">Periplasmic [Fe] hydrogenase</fullName>
        <ecNumber evidence="8">1.12.7.2</ecNumber>
    </submittedName>
</protein>
<dbReference type="Pfam" id="PF02906">
    <property type="entry name" value="Fe_hyd_lg_C"/>
    <property type="match status" value="1"/>
</dbReference>
<dbReference type="InterPro" id="IPR027631">
    <property type="entry name" value="Mono_FeFe_hydrog"/>
</dbReference>
<feature type="domain" description="4Fe-4S ferredoxin-type" evidence="7">
    <location>
        <begin position="291"/>
        <end position="321"/>
    </location>
</feature>